<dbReference type="InterPro" id="IPR011013">
    <property type="entry name" value="Gal_mutarotase_sf_dom"/>
</dbReference>
<dbReference type="InterPro" id="IPR028995">
    <property type="entry name" value="Glyco_hydro_57/38_cen_sf"/>
</dbReference>
<dbReference type="GO" id="GO:0004559">
    <property type="term" value="F:alpha-mannosidase activity"/>
    <property type="evidence" value="ECO:0007669"/>
    <property type="project" value="InterPro"/>
</dbReference>
<dbReference type="FunFam" id="1.20.1270.50:FF:000004">
    <property type="entry name" value="alpha-mannosidase 2C1 isoform X1"/>
    <property type="match status" value="1"/>
</dbReference>
<keyword evidence="2" id="KW-0479">Metal-binding</keyword>
<dbReference type="Proteomes" id="UP001159179">
    <property type="component" value="Unassembled WGS sequence"/>
</dbReference>
<accession>A0AAW6T253</accession>
<dbReference type="PANTHER" id="PTHR46017">
    <property type="entry name" value="ALPHA-MANNOSIDASE 2C1"/>
    <property type="match status" value="1"/>
</dbReference>
<dbReference type="FunFam" id="3.20.110.10:FF:000002">
    <property type="entry name" value="alpha-mannosidase 2C1 isoform X1"/>
    <property type="match status" value="1"/>
</dbReference>
<dbReference type="FunFam" id="2.70.98.30:FF:000010">
    <property type="entry name" value="Cytosolic alpha-mannosidase"/>
    <property type="match status" value="1"/>
</dbReference>
<dbReference type="GO" id="GO:0030246">
    <property type="term" value="F:carbohydrate binding"/>
    <property type="evidence" value="ECO:0007669"/>
    <property type="project" value="InterPro"/>
</dbReference>
<dbReference type="PANTHER" id="PTHR46017:SF1">
    <property type="entry name" value="ALPHA-MANNOSIDASE 2C1"/>
    <property type="match status" value="1"/>
</dbReference>
<dbReference type="Gene3D" id="1.20.1270.50">
    <property type="entry name" value="Glycoside hydrolase family 38, central domain"/>
    <property type="match status" value="1"/>
</dbReference>
<keyword evidence="4" id="KW-0326">Glycosidase</keyword>
<evidence type="ECO:0000313" key="6">
    <source>
        <dbReference type="EMBL" id="MDH5163162.1"/>
    </source>
</evidence>
<dbReference type="EMBL" id="JAROYP010000013">
    <property type="protein sequence ID" value="MDH5163162.1"/>
    <property type="molecule type" value="Genomic_DNA"/>
</dbReference>
<evidence type="ECO:0000256" key="4">
    <source>
        <dbReference type="ARBA" id="ARBA00023295"/>
    </source>
</evidence>
<reference evidence="6" key="1">
    <citation type="submission" date="2023-03" db="EMBL/GenBank/DDBJ databases">
        <title>Bacterial isolates from washroom surfaces on a university campus.</title>
        <authorList>
            <person name="Holman D.B."/>
            <person name="Gzyl K.E."/>
            <person name="Taheri A.E."/>
        </authorList>
    </citation>
    <scope>NUCLEOTIDE SEQUENCE</scope>
    <source>
        <strain evidence="6">RD03</strain>
    </source>
</reference>
<dbReference type="Gene3D" id="2.60.40.2220">
    <property type="match status" value="1"/>
</dbReference>
<dbReference type="SUPFAM" id="SSF88688">
    <property type="entry name" value="Families 57/38 glycoside transferase middle domain"/>
    <property type="match status" value="1"/>
</dbReference>
<dbReference type="InterPro" id="IPR037094">
    <property type="entry name" value="Glyco_hydro_38_cen_sf"/>
</dbReference>
<evidence type="ECO:0000256" key="3">
    <source>
        <dbReference type="ARBA" id="ARBA00022801"/>
    </source>
</evidence>
<dbReference type="Pfam" id="PF07748">
    <property type="entry name" value="Glyco_hydro_38C"/>
    <property type="match status" value="1"/>
</dbReference>
<dbReference type="SUPFAM" id="SSF88713">
    <property type="entry name" value="Glycoside hydrolase/deacetylase"/>
    <property type="match status" value="1"/>
</dbReference>
<dbReference type="Gene3D" id="3.20.110.10">
    <property type="entry name" value="Glycoside hydrolase 38, N terminal domain"/>
    <property type="match status" value="1"/>
</dbReference>
<dbReference type="SUPFAM" id="SSF74650">
    <property type="entry name" value="Galactose mutarotase-like"/>
    <property type="match status" value="1"/>
</dbReference>
<name>A0AAW6T253_9BACI</name>
<keyword evidence="3" id="KW-0378">Hydrolase</keyword>
<dbReference type="InterPro" id="IPR015341">
    <property type="entry name" value="Glyco_hydro_38_cen"/>
</dbReference>
<dbReference type="Pfam" id="PF01074">
    <property type="entry name" value="Glyco_hydro_38N"/>
    <property type="match status" value="1"/>
</dbReference>
<dbReference type="CDD" id="cd10789">
    <property type="entry name" value="GH38N_AMII_ER_cytosolic"/>
    <property type="match status" value="1"/>
</dbReference>
<dbReference type="InterPro" id="IPR011682">
    <property type="entry name" value="Glyco_hydro_38_C"/>
</dbReference>
<dbReference type="AlphaFoldDB" id="A0AAW6T253"/>
<comment type="similarity">
    <text evidence="1">Belongs to the glycosyl hydrolase 38 family.</text>
</comment>
<feature type="domain" description="Glycoside hydrolase family 38 central" evidence="5">
    <location>
        <begin position="519"/>
        <end position="596"/>
    </location>
</feature>
<evidence type="ECO:0000313" key="7">
    <source>
        <dbReference type="Proteomes" id="UP001159179"/>
    </source>
</evidence>
<dbReference type="GO" id="GO:0009313">
    <property type="term" value="P:oligosaccharide catabolic process"/>
    <property type="evidence" value="ECO:0007669"/>
    <property type="project" value="TreeGrafter"/>
</dbReference>
<dbReference type="InterPro" id="IPR011330">
    <property type="entry name" value="Glyco_hydro/deAcase_b/a-brl"/>
</dbReference>
<evidence type="ECO:0000256" key="1">
    <source>
        <dbReference type="ARBA" id="ARBA00009792"/>
    </source>
</evidence>
<sequence>MFLTERKFEARIRELEGYRYRDCVPIEQFYIHEDDGEIGAYPPAEYNEQNKMKIGDYWKGRDRYLWLHADVDSHLSINQHQVVGLFSFGKTGGGNNSGFESLLFVNGKPYQGVDSNHEEVLFDEHTAKGFIHLDFRLWSGLEGGGVPIENEFKLEMAKIGWLDTRVDNLYYTLLAAYEVLMETDNADSAYSILKQMIQDALQRINWTEPGSQDFYESCYEAETSLTRMIQSIQKSSDITIHTVGHTHIDVAWLWRLKNTREKAARSFSTVLQLMRKFPEYLFLQTQPQLYDYMKNDYPEIYGQIKERIAEGNWEAGGAMWLEADCNIPSGESLVRQILHGKNFFKEEFGVDCQYLWLPDVFGYSWALPQILKKSGIHTMMTTKISWNQYNRMPHDTFYWKGIDGTDILTHFITTPEPWNSPDSWFYTYNGYITAKTVKGVWKGYRDKDLSNDLLLSYGYGDGGGGVNRHMLEMRRRFDLLPGMPNVKTSTAGEFFEKLHENVEKSTGYIHKWDGELYLEYHRGTYTSQAFMKKLNRKLELLYRRAEFLTSWLSDNGEWMGNDELKSGWKIILRNQFHDIIPGSSIHEVYEDAKEEYQEAFQLVNQLESQFIQSGMKQADYSVVLFHSIHSKEMKNVLIPQFTEIPAGIWKDGSGKVLKYQKRLNGWLVEVDTLPSFGAKTLYFEPLASAKKVESSFNYSNRQLETPFYLVEWNESGQITKIYDKEMSRNVLAEGQKGNVLQIFEDKPLAHDAWDIDLFYQEKMEEIHDIVTFDIEENGELIFSIRVTWKYHHSEIAQRVVFYKNDRRIDFETTVDWHEKRKLLKVAFPVEIRSTEATYDIQYGNVTRPTHWNTSWDMAKFESVGHQWADLSEPDYGISLLNDSKYGYDIKENVLRLTLLKSALHPDPQADQGRHSFIYSLYPHIGDWRQGKTVEKAWDLNDPVFAVKGEWLKEESFLEIDSDHIWMDAIKPAYDGKGMIIRLHEYEGRRGKVKLNILKDITSWIETNLMEEPIGEESKLPLEFEIKPYEIKTFRIIK</sequence>
<proteinExistence type="inferred from homology"/>
<protein>
    <submittedName>
        <fullName evidence="6">Alpha-mannosidase</fullName>
    </submittedName>
</protein>
<dbReference type="RefSeq" id="WP_280617910.1">
    <property type="nucleotide sequence ID" value="NZ_JAROYP010000013.1"/>
</dbReference>
<organism evidence="6 7">
    <name type="scientific">Heyndrickxia oleronia</name>
    <dbReference type="NCBI Taxonomy" id="38875"/>
    <lineage>
        <taxon>Bacteria</taxon>
        <taxon>Bacillati</taxon>
        <taxon>Bacillota</taxon>
        <taxon>Bacilli</taxon>
        <taxon>Bacillales</taxon>
        <taxon>Bacillaceae</taxon>
        <taxon>Heyndrickxia</taxon>
    </lineage>
</organism>
<dbReference type="InterPro" id="IPR041147">
    <property type="entry name" value="GH38_C"/>
</dbReference>
<evidence type="ECO:0000256" key="2">
    <source>
        <dbReference type="ARBA" id="ARBA00022723"/>
    </source>
</evidence>
<dbReference type="InterPro" id="IPR027291">
    <property type="entry name" value="Glyco_hydro_38_N_sf"/>
</dbReference>
<dbReference type="Gene3D" id="2.70.98.30">
    <property type="entry name" value="Golgi alpha-mannosidase II, domain 4"/>
    <property type="match status" value="1"/>
</dbReference>
<dbReference type="InterPro" id="IPR000602">
    <property type="entry name" value="Glyco_hydro_38_N"/>
</dbReference>
<dbReference type="GO" id="GO:0006013">
    <property type="term" value="P:mannose metabolic process"/>
    <property type="evidence" value="ECO:0007669"/>
    <property type="project" value="InterPro"/>
</dbReference>
<comment type="caution">
    <text evidence="6">The sequence shown here is derived from an EMBL/GenBank/DDBJ whole genome shotgun (WGS) entry which is preliminary data.</text>
</comment>
<evidence type="ECO:0000259" key="5">
    <source>
        <dbReference type="SMART" id="SM00872"/>
    </source>
</evidence>
<dbReference type="Pfam" id="PF09261">
    <property type="entry name" value="Alpha-mann_mid"/>
    <property type="match status" value="1"/>
</dbReference>
<gene>
    <name evidence="6" type="ORF">P5X88_19700</name>
</gene>
<dbReference type="GO" id="GO:0046872">
    <property type="term" value="F:metal ion binding"/>
    <property type="evidence" value="ECO:0007669"/>
    <property type="project" value="UniProtKB-KW"/>
</dbReference>
<dbReference type="SMART" id="SM00872">
    <property type="entry name" value="Alpha-mann_mid"/>
    <property type="match status" value="1"/>
</dbReference>
<dbReference type="Pfam" id="PF17677">
    <property type="entry name" value="Glyco_hydro38C2"/>
    <property type="match status" value="1"/>
</dbReference>